<dbReference type="Gene3D" id="3.40.390.10">
    <property type="entry name" value="Collagenase (Catalytic Domain)"/>
    <property type="match status" value="1"/>
</dbReference>
<evidence type="ECO:0000313" key="3">
    <source>
        <dbReference type="Proteomes" id="UP000813461"/>
    </source>
</evidence>
<protein>
    <recommendedName>
        <fullName evidence="4">Lysine-specific metallo-endopeptidase domain-containing protein</fullName>
    </recommendedName>
</protein>
<dbReference type="GO" id="GO:0008237">
    <property type="term" value="F:metallopeptidase activity"/>
    <property type="evidence" value="ECO:0007669"/>
    <property type="project" value="InterPro"/>
</dbReference>
<reference evidence="2" key="1">
    <citation type="journal article" date="2021" name="Nat. Commun.">
        <title>Genetic determinants of endophytism in the Arabidopsis root mycobiome.</title>
        <authorList>
            <person name="Mesny F."/>
            <person name="Miyauchi S."/>
            <person name="Thiergart T."/>
            <person name="Pickel B."/>
            <person name="Atanasova L."/>
            <person name="Karlsson M."/>
            <person name="Huettel B."/>
            <person name="Barry K.W."/>
            <person name="Haridas S."/>
            <person name="Chen C."/>
            <person name="Bauer D."/>
            <person name="Andreopoulos W."/>
            <person name="Pangilinan J."/>
            <person name="LaButti K."/>
            <person name="Riley R."/>
            <person name="Lipzen A."/>
            <person name="Clum A."/>
            <person name="Drula E."/>
            <person name="Henrissat B."/>
            <person name="Kohler A."/>
            <person name="Grigoriev I.V."/>
            <person name="Martin F.M."/>
            <person name="Hacquard S."/>
        </authorList>
    </citation>
    <scope>NUCLEOTIDE SEQUENCE</scope>
    <source>
        <strain evidence="2">MPI-SDFR-AT-0120</strain>
    </source>
</reference>
<dbReference type="AlphaFoldDB" id="A0A8K0R1T8"/>
<organism evidence="2 3">
    <name type="scientific">Paraphoma chrysanthemicola</name>
    <dbReference type="NCBI Taxonomy" id="798071"/>
    <lineage>
        <taxon>Eukaryota</taxon>
        <taxon>Fungi</taxon>
        <taxon>Dikarya</taxon>
        <taxon>Ascomycota</taxon>
        <taxon>Pezizomycotina</taxon>
        <taxon>Dothideomycetes</taxon>
        <taxon>Pleosporomycetidae</taxon>
        <taxon>Pleosporales</taxon>
        <taxon>Pleosporineae</taxon>
        <taxon>Phaeosphaeriaceae</taxon>
        <taxon>Paraphoma</taxon>
    </lineage>
</organism>
<feature type="chain" id="PRO_5035436317" description="Lysine-specific metallo-endopeptidase domain-containing protein" evidence="1">
    <location>
        <begin position="23"/>
        <end position="346"/>
    </location>
</feature>
<dbReference type="Proteomes" id="UP000813461">
    <property type="component" value="Unassembled WGS sequence"/>
</dbReference>
<evidence type="ECO:0000256" key="1">
    <source>
        <dbReference type="SAM" id="SignalP"/>
    </source>
</evidence>
<comment type="caution">
    <text evidence="2">The sequence shown here is derived from an EMBL/GenBank/DDBJ whole genome shotgun (WGS) entry which is preliminary data.</text>
</comment>
<evidence type="ECO:0008006" key="4">
    <source>
        <dbReference type="Google" id="ProtNLM"/>
    </source>
</evidence>
<evidence type="ECO:0000313" key="2">
    <source>
        <dbReference type="EMBL" id="KAH7079684.1"/>
    </source>
</evidence>
<feature type="signal peptide" evidence="1">
    <location>
        <begin position="1"/>
        <end position="22"/>
    </location>
</feature>
<dbReference type="InterPro" id="IPR024079">
    <property type="entry name" value="MetalloPept_cat_dom_sf"/>
</dbReference>
<accession>A0A8K0R1T8</accession>
<name>A0A8K0R1T8_9PLEO</name>
<sequence>MALTSLLSILLYQYLFVSVVLGYQIDESCSRKGIEADVRDAMTSAFEMVDAALARITPAVKDQDTLFLIGKLFAGPEKDPNTIELTKTIRVLNRLRDTYRTEVPRGQAVDTVDIVIYCDTQRYQLIDEVDKIYKDTTNDVEFKFDERLCRPSNIADLGTRVALAITYNAEYDTGVDVNNERIYHDRPTQTQLCPWFVDWVKERKIKLHKDAMKTTIGKTIVKISEKSPFGFAQIDAFSLLDKVLLHEMTHGRAVFEQRGDEGKVVQHGLKDVPALRGFFSLPGIRWDSYGWKRCKALAHFGEPLGEERAADNNADTVALLGSISKLMADPDNPRKVDDKGRIVPLR</sequence>
<proteinExistence type="predicted"/>
<gene>
    <name evidence="2" type="ORF">FB567DRAFT_127119</name>
</gene>
<keyword evidence="3" id="KW-1185">Reference proteome</keyword>
<keyword evidence="1" id="KW-0732">Signal</keyword>
<dbReference type="OrthoDB" id="4507347at2759"/>
<dbReference type="EMBL" id="JAGMVJ010000016">
    <property type="protein sequence ID" value="KAH7079684.1"/>
    <property type="molecule type" value="Genomic_DNA"/>
</dbReference>